<protein>
    <submittedName>
        <fullName evidence="1">Uncharacterized protein</fullName>
    </submittedName>
</protein>
<reference evidence="1 2" key="1">
    <citation type="submission" date="2009-01" db="EMBL/GenBank/DDBJ databases">
        <authorList>
            <person name="Fulton L."/>
            <person name="Clifton S."/>
            <person name="Fulton B."/>
            <person name="Xu J."/>
            <person name="Minx P."/>
            <person name="Pepin K.H."/>
            <person name="Johnson M."/>
            <person name="Bhonagiri V."/>
            <person name="Nash W.E."/>
            <person name="Mardis E.R."/>
            <person name="Wilson R.K."/>
        </authorList>
    </citation>
    <scope>NUCLEOTIDE SEQUENCE [LARGE SCALE GENOMIC DNA]</scope>
    <source>
        <strain evidence="1 2">DSM 15981</strain>
    </source>
</reference>
<dbReference type="Proteomes" id="UP000004756">
    <property type="component" value="Unassembled WGS sequence"/>
</dbReference>
<evidence type="ECO:0000313" key="1">
    <source>
        <dbReference type="EMBL" id="EEG53190.1"/>
    </source>
</evidence>
<accession>C0D656</accession>
<gene>
    <name evidence="1" type="ORF">CLOSTASPAR_04752</name>
</gene>
<evidence type="ECO:0000313" key="2">
    <source>
        <dbReference type="Proteomes" id="UP000004756"/>
    </source>
</evidence>
<proteinExistence type="predicted"/>
<sequence length="65" mass="7478">MRKEVVNMDYKELRKLKMELLQKSDKTDSEIQLLAELQSLSGIIDRIQHSLSLSTEVCKSCGRPL</sequence>
<name>C0D656_9FIRM</name>
<dbReference type="EMBL" id="ACCJ01000391">
    <property type="protein sequence ID" value="EEG53190.1"/>
    <property type="molecule type" value="Genomic_DNA"/>
</dbReference>
<dbReference type="HOGENOM" id="CLU_2841914_0_0_9"/>
<keyword evidence="2" id="KW-1185">Reference proteome</keyword>
<comment type="caution">
    <text evidence="1">The sequence shown here is derived from an EMBL/GenBank/DDBJ whole genome shotgun (WGS) entry which is preliminary data.</text>
</comment>
<dbReference type="AlphaFoldDB" id="C0D656"/>
<organism evidence="1 2">
    <name type="scientific">[Clostridium] asparagiforme DSM 15981</name>
    <dbReference type="NCBI Taxonomy" id="518636"/>
    <lineage>
        <taxon>Bacteria</taxon>
        <taxon>Bacillati</taxon>
        <taxon>Bacillota</taxon>
        <taxon>Clostridia</taxon>
        <taxon>Lachnospirales</taxon>
        <taxon>Lachnospiraceae</taxon>
        <taxon>Enterocloster</taxon>
    </lineage>
</organism>
<reference evidence="1 2" key="2">
    <citation type="submission" date="2009-02" db="EMBL/GenBank/DDBJ databases">
        <title>Draft genome sequence of Clostridium asparagiforme (DSM 15981).</title>
        <authorList>
            <person name="Sudarsanam P."/>
            <person name="Ley R."/>
            <person name="Guruge J."/>
            <person name="Turnbaugh P.J."/>
            <person name="Mahowald M."/>
            <person name="Liep D."/>
            <person name="Gordon J."/>
        </authorList>
    </citation>
    <scope>NUCLEOTIDE SEQUENCE [LARGE SCALE GENOMIC DNA]</scope>
    <source>
        <strain evidence="1 2">DSM 15981</strain>
    </source>
</reference>